<sequence length="93" mass="11358">MGPNFFMTCIYFQNFKLGSSYFPYECTQQIKRFTLLKVYDHHITPCHLHDCSNFFPLLQHLYAIFDLNMRVSNLLYLHWCVFCDIIWSQHQRK</sequence>
<reference evidence="1" key="1">
    <citation type="submission" date="2015-12" db="EMBL/GenBank/DDBJ databases">
        <title>Gene expression during late stages of embryo sac development: a critical building block for successful pollen-pistil interactions.</title>
        <authorList>
            <person name="Liu Y."/>
            <person name="Joly V."/>
            <person name="Sabar M."/>
            <person name="Matton D.P."/>
        </authorList>
    </citation>
    <scope>NUCLEOTIDE SEQUENCE</scope>
</reference>
<organism evidence="1">
    <name type="scientific">Solanum chacoense</name>
    <name type="common">Chaco potato</name>
    <dbReference type="NCBI Taxonomy" id="4108"/>
    <lineage>
        <taxon>Eukaryota</taxon>
        <taxon>Viridiplantae</taxon>
        <taxon>Streptophyta</taxon>
        <taxon>Embryophyta</taxon>
        <taxon>Tracheophyta</taxon>
        <taxon>Spermatophyta</taxon>
        <taxon>Magnoliopsida</taxon>
        <taxon>eudicotyledons</taxon>
        <taxon>Gunneridae</taxon>
        <taxon>Pentapetalae</taxon>
        <taxon>asterids</taxon>
        <taxon>lamiids</taxon>
        <taxon>Solanales</taxon>
        <taxon>Solanaceae</taxon>
        <taxon>Solanoideae</taxon>
        <taxon>Solaneae</taxon>
        <taxon>Solanum</taxon>
    </lineage>
</organism>
<dbReference type="EMBL" id="GEDG01029254">
    <property type="protein sequence ID" value="JAP12662.1"/>
    <property type="molecule type" value="Transcribed_RNA"/>
</dbReference>
<protein>
    <submittedName>
        <fullName evidence="1">Putative ovule protein</fullName>
    </submittedName>
</protein>
<dbReference type="AlphaFoldDB" id="A0A0V0GZH9"/>
<accession>A0A0V0GZH9</accession>
<name>A0A0V0GZH9_SOLCH</name>
<evidence type="ECO:0000313" key="1">
    <source>
        <dbReference type="EMBL" id="JAP12662.1"/>
    </source>
</evidence>
<proteinExistence type="predicted"/>